<dbReference type="RefSeq" id="WP_176855929.1">
    <property type="nucleotide sequence ID" value="NZ_JABCJD010000012.1"/>
</dbReference>
<dbReference type="SUPFAM" id="SSF51316">
    <property type="entry name" value="Mss4-like"/>
    <property type="match status" value="1"/>
</dbReference>
<evidence type="ECO:0000313" key="6">
    <source>
        <dbReference type="EMBL" id="NVO29241.1"/>
    </source>
</evidence>
<evidence type="ECO:0000256" key="1">
    <source>
        <dbReference type="ARBA" id="ARBA00005495"/>
    </source>
</evidence>
<dbReference type="PANTHER" id="PTHR33337">
    <property type="entry name" value="GFA DOMAIN-CONTAINING PROTEIN"/>
    <property type="match status" value="1"/>
</dbReference>
<sequence length="131" mass="14042">MATGSCLCGGVRYEVEGPMGPTFGCHCSQCRKTSGNFVTAFFAPRDGVTIQGEVRWYQSSVTGRRGFCPTCGSQMFWDGGHPDLEIHAGSLDGDAPKLAYHIYCADKAGFYRITDGLPQFAAEAEDGDAQA</sequence>
<evidence type="ECO:0000256" key="4">
    <source>
        <dbReference type="ARBA" id="ARBA00023239"/>
    </source>
</evidence>
<comment type="similarity">
    <text evidence="1">Belongs to the Gfa family.</text>
</comment>
<gene>
    <name evidence="6" type="ORF">HJ526_17605</name>
</gene>
<reference evidence="6 7" key="1">
    <citation type="submission" date="2020-04" db="EMBL/GenBank/DDBJ databases">
        <title>Donghicola sp., a member of the Rhodobacteraceae family isolated from mangrove forest in Thailand.</title>
        <authorList>
            <person name="Charoenyingcharoen P."/>
            <person name="Yukphan P."/>
        </authorList>
    </citation>
    <scope>NUCLEOTIDE SEQUENCE [LARGE SCALE GENOMIC DNA]</scope>
    <source>
        <strain evidence="6 7">C2-DW-16</strain>
    </source>
</reference>
<dbReference type="Gene3D" id="3.90.1590.10">
    <property type="entry name" value="glutathione-dependent formaldehyde- activating enzyme (gfa)"/>
    <property type="match status" value="1"/>
</dbReference>
<keyword evidence="2" id="KW-0479">Metal-binding</keyword>
<protein>
    <submittedName>
        <fullName evidence="6">GFA family protein</fullName>
    </submittedName>
</protein>
<feature type="domain" description="CENP-V/GFA" evidence="5">
    <location>
        <begin position="2"/>
        <end position="101"/>
    </location>
</feature>
<comment type="caution">
    <text evidence="6">The sequence shown here is derived from an EMBL/GenBank/DDBJ whole genome shotgun (WGS) entry which is preliminary data.</text>
</comment>
<proteinExistence type="inferred from homology"/>
<keyword evidence="3" id="KW-0862">Zinc</keyword>
<evidence type="ECO:0000256" key="2">
    <source>
        <dbReference type="ARBA" id="ARBA00022723"/>
    </source>
</evidence>
<dbReference type="Pfam" id="PF04828">
    <property type="entry name" value="GFA"/>
    <property type="match status" value="1"/>
</dbReference>
<keyword evidence="7" id="KW-1185">Reference proteome</keyword>
<organism evidence="6 7">
    <name type="scientific">Donghicola mangrovi</name>
    <dbReference type="NCBI Taxonomy" id="2729614"/>
    <lineage>
        <taxon>Bacteria</taxon>
        <taxon>Pseudomonadati</taxon>
        <taxon>Pseudomonadota</taxon>
        <taxon>Alphaproteobacteria</taxon>
        <taxon>Rhodobacterales</taxon>
        <taxon>Roseobacteraceae</taxon>
        <taxon>Donghicola</taxon>
    </lineage>
</organism>
<keyword evidence="4" id="KW-0456">Lyase</keyword>
<name>A0ABX2PK38_9RHOB</name>
<dbReference type="EMBL" id="JABCJD010000012">
    <property type="protein sequence ID" value="NVO29241.1"/>
    <property type="molecule type" value="Genomic_DNA"/>
</dbReference>
<evidence type="ECO:0000259" key="5">
    <source>
        <dbReference type="PROSITE" id="PS51891"/>
    </source>
</evidence>
<evidence type="ECO:0000256" key="3">
    <source>
        <dbReference type="ARBA" id="ARBA00022833"/>
    </source>
</evidence>
<evidence type="ECO:0000313" key="7">
    <source>
        <dbReference type="Proteomes" id="UP000523601"/>
    </source>
</evidence>
<dbReference type="Proteomes" id="UP000523601">
    <property type="component" value="Unassembled WGS sequence"/>
</dbReference>
<dbReference type="InterPro" id="IPR006913">
    <property type="entry name" value="CENP-V/GFA"/>
</dbReference>
<dbReference type="PROSITE" id="PS51891">
    <property type="entry name" value="CENP_V_GFA"/>
    <property type="match status" value="1"/>
</dbReference>
<dbReference type="PANTHER" id="PTHR33337:SF40">
    <property type="entry name" value="CENP-V_GFA DOMAIN-CONTAINING PROTEIN-RELATED"/>
    <property type="match status" value="1"/>
</dbReference>
<accession>A0ABX2PK38</accession>
<dbReference type="InterPro" id="IPR011057">
    <property type="entry name" value="Mss4-like_sf"/>
</dbReference>